<dbReference type="AlphaFoldDB" id="A0A7C9DDT5"/>
<organism evidence="13">
    <name type="scientific">Opuntia streptacantha</name>
    <name type="common">Prickly pear cactus</name>
    <name type="synonym">Opuntia cardona</name>
    <dbReference type="NCBI Taxonomy" id="393608"/>
    <lineage>
        <taxon>Eukaryota</taxon>
        <taxon>Viridiplantae</taxon>
        <taxon>Streptophyta</taxon>
        <taxon>Embryophyta</taxon>
        <taxon>Tracheophyta</taxon>
        <taxon>Spermatophyta</taxon>
        <taxon>Magnoliopsida</taxon>
        <taxon>eudicotyledons</taxon>
        <taxon>Gunneridae</taxon>
        <taxon>Pentapetalae</taxon>
        <taxon>Caryophyllales</taxon>
        <taxon>Cactineae</taxon>
        <taxon>Cactaceae</taxon>
        <taxon>Opuntioideae</taxon>
        <taxon>Opuntia</taxon>
    </lineage>
</organism>
<sequence length="548" mass="63212">MYLFSLPLIPPFVLRQTGSETNPSKFKSMLAAEFTPILFTCIGVVLLSWAWKILNWVWLKPRKLEKQLRQRGLDGNRYRFLRGDMKDSSRMRSEEREKPIPFTHDYFRRVLPFLHQLLDKYGKNCFIWLGPVPAINITEPELIREALTRTNEFQKPKLNPLIGLLAPGLVSYEGEKWAMHRKLINPAFHMEKLKLMLTAFSMSIVETVKKWEKTISVTGSSEIDVWPHLTTLSADVISRAAFGSSYEEGRRIFELLKEQTEITVRLFQSVYLPGWKYLPTKTNKRMKEINAEIQRLLKGIIDKRRKAMEAGELVKDDLLGILMESNFKETQSHDINKQHPGMSFQDMIDECKLFYFAGQETTSVLLVWTMILLSKHQDWQKRAREEVLAKFGKNQPEFDGLNHLKTVTMILYEVLRLYPPVLSVSRRAYNHGTKLGDLWVPHGAMVSLLILHAHQDPKLWGDDALEFNPARFSGGIAKATRGNISFFPFGWGPRICIGQNFAIVEAKMALSMILQRFSFELSPSYTHAPTSVITLRPQYGAPIILRQL</sequence>
<dbReference type="GO" id="GO:0016020">
    <property type="term" value="C:membrane"/>
    <property type="evidence" value="ECO:0007669"/>
    <property type="project" value="UniProtKB-SubCell"/>
</dbReference>
<evidence type="ECO:0000256" key="8">
    <source>
        <dbReference type="ARBA" id="ARBA00023004"/>
    </source>
</evidence>
<dbReference type="GO" id="GO:0102375">
    <property type="term" value="F:11-oxo-beta-amyrin 30-oxidase activity"/>
    <property type="evidence" value="ECO:0007669"/>
    <property type="project" value="UniProtKB-EC"/>
</dbReference>
<evidence type="ECO:0000256" key="11">
    <source>
        <dbReference type="PIRSR" id="PIRSR602401-1"/>
    </source>
</evidence>
<keyword evidence="7 12" id="KW-0560">Oxidoreductase</keyword>
<dbReference type="PROSITE" id="PS00086">
    <property type="entry name" value="CYTOCHROME_P450"/>
    <property type="match status" value="1"/>
</dbReference>
<dbReference type="InterPro" id="IPR036396">
    <property type="entry name" value="Cyt_P450_sf"/>
</dbReference>
<dbReference type="PRINTS" id="PR00463">
    <property type="entry name" value="EP450I"/>
</dbReference>
<dbReference type="InterPro" id="IPR001128">
    <property type="entry name" value="Cyt_P450"/>
</dbReference>
<dbReference type="InterPro" id="IPR017972">
    <property type="entry name" value="Cyt_P450_CS"/>
</dbReference>
<comment type="cofactor">
    <cofactor evidence="11">
        <name>heme</name>
        <dbReference type="ChEBI" id="CHEBI:30413"/>
    </cofactor>
</comment>
<dbReference type="PANTHER" id="PTHR24282">
    <property type="entry name" value="CYTOCHROME P450 FAMILY MEMBER"/>
    <property type="match status" value="1"/>
</dbReference>
<evidence type="ECO:0000256" key="5">
    <source>
        <dbReference type="ARBA" id="ARBA00022723"/>
    </source>
</evidence>
<reference evidence="13" key="2">
    <citation type="submission" date="2020-07" db="EMBL/GenBank/DDBJ databases">
        <authorList>
            <person name="Vera ALvarez R."/>
            <person name="Arias-Moreno D.M."/>
            <person name="Jimenez-Jacinto V."/>
            <person name="Jimenez-Bremont J.F."/>
            <person name="Swaminathan K."/>
            <person name="Moose S.P."/>
            <person name="Guerrero-Gonzalez M.L."/>
            <person name="Marino-Ramirez L."/>
            <person name="Landsman D."/>
            <person name="Rodriguez-Kessler M."/>
            <person name="Delgado-Sanchez P."/>
        </authorList>
    </citation>
    <scope>NUCLEOTIDE SEQUENCE</scope>
    <source>
        <tissue evidence="13">Cladode</tissue>
    </source>
</reference>
<comment type="subcellular location">
    <subcellularLocation>
        <location evidence="1">Membrane</location>
    </subcellularLocation>
</comment>
<evidence type="ECO:0000256" key="2">
    <source>
        <dbReference type="ARBA" id="ARBA00010617"/>
    </source>
</evidence>
<dbReference type="CDD" id="cd20642">
    <property type="entry name" value="CYP72"/>
    <property type="match status" value="1"/>
</dbReference>
<keyword evidence="3 11" id="KW-0349">Heme</keyword>
<keyword evidence="9 12" id="KW-0503">Monooxygenase</keyword>
<comment type="similarity">
    <text evidence="2 12">Belongs to the cytochrome P450 family.</text>
</comment>
<keyword evidence="8 11" id="KW-0408">Iron</keyword>
<dbReference type="InterPro" id="IPR050665">
    <property type="entry name" value="Cytochrome_P450_Monooxygen"/>
</dbReference>
<dbReference type="EMBL" id="GISG01114776">
    <property type="protein sequence ID" value="MBA4639706.1"/>
    <property type="molecule type" value="Transcribed_RNA"/>
</dbReference>
<evidence type="ECO:0000256" key="12">
    <source>
        <dbReference type="RuleBase" id="RU000461"/>
    </source>
</evidence>
<evidence type="ECO:0000256" key="4">
    <source>
        <dbReference type="ARBA" id="ARBA00022692"/>
    </source>
</evidence>
<feature type="binding site" description="axial binding residue" evidence="11">
    <location>
        <position position="496"/>
    </location>
    <ligand>
        <name>heme</name>
        <dbReference type="ChEBI" id="CHEBI:30413"/>
    </ligand>
    <ligandPart>
        <name>Fe</name>
        <dbReference type="ChEBI" id="CHEBI:18248"/>
    </ligandPart>
</feature>
<evidence type="ECO:0000256" key="9">
    <source>
        <dbReference type="ARBA" id="ARBA00023033"/>
    </source>
</evidence>
<protein>
    <submittedName>
        <fullName evidence="13">11-oxo-beta-amyrin 30-oxidase</fullName>
        <ecNumber evidence="13">1.14.14.115</ecNumber>
    </submittedName>
</protein>
<keyword evidence="6" id="KW-1133">Transmembrane helix</keyword>
<dbReference type="SUPFAM" id="SSF48264">
    <property type="entry name" value="Cytochrome P450"/>
    <property type="match status" value="1"/>
</dbReference>
<keyword evidence="10" id="KW-0472">Membrane</keyword>
<dbReference type="GO" id="GO:0005506">
    <property type="term" value="F:iron ion binding"/>
    <property type="evidence" value="ECO:0007669"/>
    <property type="project" value="InterPro"/>
</dbReference>
<evidence type="ECO:0000313" key="13">
    <source>
        <dbReference type="EMBL" id="MBA4639706.1"/>
    </source>
</evidence>
<dbReference type="FunFam" id="1.10.630.10:FF:000029">
    <property type="entry name" value="Cytochrome P450 734A1"/>
    <property type="match status" value="1"/>
</dbReference>
<dbReference type="PANTHER" id="PTHR24282:SF255">
    <property type="entry name" value="CYTOCHROME P450 72A11-RELATED"/>
    <property type="match status" value="1"/>
</dbReference>
<evidence type="ECO:0000256" key="3">
    <source>
        <dbReference type="ARBA" id="ARBA00022617"/>
    </source>
</evidence>
<evidence type="ECO:0000256" key="10">
    <source>
        <dbReference type="ARBA" id="ARBA00023136"/>
    </source>
</evidence>
<dbReference type="GO" id="GO:0020037">
    <property type="term" value="F:heme binding"/>
    <property type="evidence" value="ECO:0007669"/>
    <property type="project" value="InterPro"/>
</dbReference>
<evidence type="ECO:0000256" key="7">
    <source>
        <dbReference type="ARBA" id="ARBA00023002"/>
    </source>
</evidence>
<dbReference type="PRINTS" id="PR00385">
    <property type="entry name" value="P450"/>
</dbReference>
<keyword evidence="5 11" id="KW-0479">Metal-binding</keyword>
<name>A0A7C9DDT5_OPUST</name>
<dbReference type="InterPro" id="IPR002401">
    <property type="entry name" value="Cyt_P450_E_grp-I"/>
</dbReference>
<proteinExistence type="inferred from homology"/>
<accession>A0A7C9DDT5</accession>
<reference evidence="13" key="1">
    <citation type="journal article" date="2013" name="J. Plant Res.">
        <title>Effect of fungi and light on seed germination of three Opuntia species from semiarid lands of central Mexico.</title>
        <authorList>
            <person name="Delgado-Sanchez P."/>
            <person name="Jimenez-Bremont J.F."/>
            <person name="Guerrero-Gonzalez Mde L."/>
            <person name="Flores J."/>
        </authorList>
    </citation>
    <scope>NUCLEOTIDE SEQUENCE</scope>
    <source>
        <tissue evidence="13">Cladode</tissue>
    </source>
</reference>
<keyword evidence="4" id="KW-0812">Transmembrane</keyword>
<evidence type="ECO:0000256" key="1">
    <source>
        <dbReference type="ARBA" id="ARBA00004370"/>
    </source>
</evidence>
<dbReference type="EC" id="1.14.14.115" evidence="13"/>
<dbReference type="Pfam" id="PF00067">
    <property type="entry name" value="p450"/>
    <property type="match status" value="1"/>
</dbReference>
<evidence type="ECO:0000256" key="6">
    <source>
        <dbReference type="ARBA" id="ARBA00022989"/>
    </source>
</evidence>
<dbReference type="Gene3D" id="1.10.630.10">
    <property type="entry name" value="Cytochrome P450"/>
    <property type="match status" value="1"/>
</dbReference>